<feature type="compositionally biased region" description="Basic and acidic residues" evidence="1">
    <location>
        <begin position="38"/>
        <end position="58"/>
    </location>
</feature>
<feature type="region of interest" description="Disordered" evidence="1">
    <location>
        <begin position="396"/>
        <end position="418"/>
    </location>
</feature>
<reference evidence="2 3" key="1">
    <citation type="journal article" date="2021" name="BMC Biol.">
        <title>Horizontally acquired antibacterial genes associated with adaptive radiation of ladybird beetles.</title>
        <authorList>
            <person name="Li H.S."/>
            <person name="Tang X.F."/>
            <person name="Huang Y.H."/>
            <person name="Xu Z.Y."/>
            <person name="Chen M.L."/>
            <person name="Du X.Y."/>
            <person name="Qiu B.Y."/>
            <person name="Chen P.T."/>
            <person name="Zhang W."/>
            <person name="Slipinski A."/>
            <person name="Escalona H.E."/>
            <person name="Waterhouse R.M."/>
            <person name="Zwick A."/>
            <person name="Pang H."/>
        </authorList>
    </citation>
    <scope>NUCLEOTIDE SEQUENCE [LARGE SCALE GENOMIC DNA]</scope>
    <source>
        <strain evidence="2">SYSU2018</strain>
    </source>
</reference>
<feature type="region of interest" description="Disordered" evidence="1">
    <location>
        <begin position="1"/>
        <end position="58"/>
    </location>
</feature>
<feature type="compositionally biased region" description="Basic and acidic residues" evidence="1">
    <location>
        <begin position="299"/>
        <end position="355"/>
    </location>
</feature>
<evidence type="ECO:0000313" key="3">
    <source>
        <dbReference type="Proteomes" id="UP001516400"/>
    </source>
</evidence>
<dbReference type="EMBL" id="JABFTP020000042">
    <property type="protein sequence ID" value="KAL3271152.1"/>
    <property type="molecule type" value="Genomic_DNA"/>
</dbReference>
<feature type="region of interest" description="Disordered" evidence="1">
    <location>
        <begin position="439"/>
        <end position="469"/>
    </location>
</feature>
<proteinExistence type="predicted"/>
<protein>
    <submittedName>
        <fullName evidence="2">Uncharacterized protein</fullName>
    </submittedName>
</protein>
<feature type="region of interest" description="Disordered" evidence="1">
    <location>
        <begin position="243"/>
        <end position="381"/>
    </location>
</feature>
<feature type="compositionally biased region" description="Basic and acidic residues" evidence="1">
    <location>
        <begin position="102"/>
        <end position="118"/>
    </location>
</feature>
<feature type="compositionally biased region" description="Basic and acidic residues" evidence="1">
    <location>
        <begin position="451"/>
        <end position="469"/>
    </location>
</feature>
<feature type="region of interest" description="Disordered" evidence="1">
    <location>
        <begin position="595"/>
        <end position="616"/>
    </location>
</feature>
<dbReference type="AlphaFoldDB" id="A0ABD2MYD6"/>
<gene>
    <name evidence="2" type="ORF">HHI36_021650</name>
</gene>
<keyword evidence="3" id="KW-1185">Reference proteome</keyword>
<feature type="region of interest" description="Disordered" evidence="1">
    <location>
        <begin position="79"/>
        <end position="120"/>
    </location>
</feature>
<evidence type="ECO:0000256" key="1">
    <source>
        <dbReference type="SAM" id="MobiDB-lite"/>
    </source>
</evidence>
<dbReference type="Proteomes" id="UP001516400">
    <property type="component" value="Unassembled WGS sequence"/>
</dbReference>
<sequence length="616" mass="74931">MSLPRPSRNPEVQEEIHEEYRPEPPFNRYQEPMSPKLSKADPRTRKDKYRHEERSAEHEIAKYLEKPIAKYTDNKYLERQKSLEREKQYQKVSDRQISNGHRSLEKQNSRNKSYDYDGPKYYFNEFENKAENGEYAEKRYHDDKIRRMEKDKSNKYFEDDGFDESLRYRNSSNADKSRHSSYEPEDYHKEPPRSYHSPPVPKMRQKYVEDYTSGEKYEKPQFIEDFHRDVDMRVRTRRDLEEYRTEPEMATRVKKNSEEYQRQIDVRTRSKNNQEEFSRDSDIKPRTRKIIEEYEDEVDTRVRAKPSPDKYQKDHRYFGEEPRPRPKSVNELERQRYPREKEEYRQSEFFDDSKANRRKAQLRQRSPSPEIAKVSPQDRFKDAKEKFLSMERERLANQRKGNREEHVGNGQNMKVPFLKRHESMMSPMKERYEDNFYNDRSEVLPKPTPRLAEEVKYRKESPTDRYRNVDKMDPKRRSMFNLIEDEHRKNSNEIAREIKRRSYLEQTNYEDELYKERERERTYHELPESDRYPTIDRDYNYNKSSHELDKAQDMKYDSRFVKNPKTKNGAGYRHSYAEPKLRMEKKNGYSDMIHRTNSSVGSNGNGRVGIASIHPY</sequence>
<feature type="region of interest" description="Disordered" evidence="1">
    <location>
        <begin position="132"/>
        <end position="212"/>
    </location>
</feature>
<feature type="compositionally biased region" description="Basic and acidic residues" evidence="1">
    <location>
        <begin position="396"/>
        <end position="407"/>
    </location>
</feature>
<name>A0ABD2MYD6_9CUCU</name>
<feature type="compositionally biased region" description="Basic and acidic residues" evidence="1">
    <location>
        <begin position="132"/>
        <end position="158"/>
    </location>
</feature>
<feature type="compositionally biased region" description="Basic and acidic residues" evidence="1">
    <location>
        <begin position="243"/>
        <end position="292"/>
    </location>
</feature>
<feature type="compositionally biased region" description="Basic and acidic residues" evidence="1">
    <location>
        <begin position="79"/>
        <end position="94"/>
    </location>
</feature>
<accession>A0ABD2MYD6</accession>
<comment type="caution">
    <text evidence="2">The sequence shown here is derived from an EMBL/GenBank/DDBJ whole genome shotgun (WGS) entry which is preliminary data.</text>
</comment>
<feature type="compositionally biased region" description="Basic and acidic residues" evidence="1">
    <location>
        <begin position="175"/>
        <end position="193"/>
    </location>
</feature>
<organism evidence="2 3">
    <name type="scientific">Cryptolaemus montrouzieri</name>
    <dbReference type="NCBI Taxonomy" id="559131"/>
    <lineage>
        <taxon>Eukaryota</taxon>
        <taxon>Metazoa</taxon>
        <taxon>Ecdysozoa</taxon>
        <taxon>Arthropoda</taxon>
        <taxon>Hexapoda</taxon>
        <taxon>Insecta</taxon>
        <taxon>Pterygota</taxon>
        <taxon>Neoptera</taxon>
        <taxon>Endopterygota</taxon>
        <taxon>Coleoptera</taxon>
        <taxon>Polyphaga</taxon>
        <taxon>Cucujiformia</taxon>
        <taxon>Coccinelloidea</taxon>
        <taxon>Coccinellidae</taxon>
        <taxon>Scymninae</taxon>
        <taxon>Scymnini</taxon>
        <taxon>Cryptolaemus</taxon>
    </lineage>
</organism>
<evidence type="ECO:0000313" key="2">
    <source>
        <dbReference type="EMBL" id="KAL3271152.1"/>
    </source>
</evidence>